<dbReference type="SUPFAM" id="SSF50156">
    <property type="entry name" value="PDZ domain-like"/>
    <property type="match status" value="1"/>
</dbReference>
<accession>A0ABV3T2I7</accession>
<dbReference type="Pfam" id="PF13365">
    <property type="entry name" value="Trypsin_2"/>
    <property type="match status" value="1"/>
</dbReference>
<dbReference type="InterPro" id="IPR009003">
    <property type="entry name" value="Peptidase_S1_PA"/>
</dbReference>
<dbReference type="Pfam" id="PF13180">
    <property type="entry name" value="PDZ_2"/>
    <property type="match status" value="1"/>
</dbReference>
<dbReference type="PANTHER" id="PTHR43343">
    <property type="entry name" value="PEPTIDASE S12"/>
    <property type="match status" value="1"/>
</dbReference>
<dbReference type="RefSeq" id="WP_367995386.1">
    <property type="nucleotide sequence ID" value="NZ_JBFPJR010000043.1"/>
</dbReference>
<keyword evidence="2 6" id="KW-0378">Hydrolase</keyword>
<evidence type="ECO:0000256" key="4">
    <source>
        <dbReference type="SAM" id="SignalP"/>
    </source>
</evidence>
<dbReference type="InterPro" id="IPR001478">
    <property type="entry name" value="PDZ"/>
</dbReference>
<dbReference type="EC" id="3.4.21.-" evidence="6"/>
<evidence type="ECO:0000259" key="5">
    <source>
        <dbReference type="Pfam" id="PF13180"/>
    </source>
</evidence>
<gene>
    <name evidence="6" type="ORF">AB3X52_17515</name>
</gene>
<reference evidence="6 7" key="1">
    <citation type="submission" date="2024-07" db="EMBL/GenBank/DDBJ databases">
        <authorList>
            <person name="Lee S."/>
            <person name="Kang M."/>
        </authorList>
    </citation>
    <scope>NUCLEOTIDE SEQUENCE [LARGE SCALE GENOMIC DNA]</scope>
    <source>
        <strain evidence="6 7">DS6</strain>
    </source>
</reference>
<feature type="domain" description="PDZ" evidence="5">
    <location>
        <begin position="333"/>
        <end position="395"/>
    </location>
</feature>
<keyword evidence="1 6" id="KW-0645">Protease</keyword>
<dbReference type="GO" id="GO:0008233">
    <property type="term" value="F:peptidase activity"/>
    <property type="evidence" value="ECO:0007669"/>
    <property type="project" value="UniProtKB-KW"/>
</dbReference>
<evidence type="ECO:0000256" key="3">
    <source>
        <dbReference type="SAM" id="MobiDB-lite"/>
    </source>
</evidence>
<feature type="compositionally biased region" description="Low complexity" evidence="3">
    <location>
        <begin position="111"/>
        <end position="121"/>
    </location>
</feature>
<dbReference type="PANTHER" id="PTHR43343:SF3">
    <property type="entry name" value="PROTEASE DO-LIKE 8, CHLOROPLASTIC"/>
    <property type="match status" value="1"/>
</dbReference>
<dbReference type="SUPFAM" id="SSF50494">
    <property type="entry name" value="Trypsin-like serine proteases"/>
    <property type="match status" value="1"/>
</dbReference>
<comment type="caution">
    <text evidence="6">The sequence shown here is derived from an EMBL/GenBank/DDBJ whole genome shotgun (WGS) entry which is preliminary data.</text>
</comment>
<dbReference type="PROSITE" id="PS51318">
    <property type="entry name" value="TAT"/>
    <property type="match status" value="1"/>
</dbReference>
<dbReference type="PRINTS" id="PR00834">
    <property type="entry name" value="PROTEASES2C"/>
</dbReference>
<dbReference type="InterPro" id="IPR051201">
    <property type="entry name" value="Chloro_Bact_Ser_Proteases"/>
</dbReference>
<proteinExistence type="predicted"/>
<dbReference type="InterPro" id="IPR006311">
    <property type="entry name" value="TAT_signal"/>
</dbReference>
<feature type="chain" id="PRO_5046475675" evidence="4">
    <location>
        <begin position="31"/>
        <end position="417"/>
    </location>
</feature>
<dbReference type="Gene3D" id="2.40.10.120">
    <property type="match status" value="1"/>
</dbReference>
<dbReference type="EMBL" id="JBFPJR010000043">
    <property type="protein sequence ID" value="MEX0429421.1"/>
    <property type="molecule type" value="Genomic_DNA"/>
</dbReference>
<keyword evidence="7" id="KW-1185">Reference proteome</keyword>
<evidence type="ECO:0000256" key="1">
    <source>
        <dbReference type="ARBA" id="ARBA00022670"/>
    </source>
</evidence>
<dbReference type="Gene3D" id="2.30.42.10">
    <property type="match status" value="1"/>
</dbReference>
<dbReference type="GO" id="GO:0006508">
    <property type="term" value="P:proteolysis"/>
    <property type="evidence" value="ECO:0007669"/>
    <property type="project" value="UniProtKB-KW"/>
</dbReference>
<dbReference type="Proteomes" id="UP001556631">
    <property type="component" value="Unassembled WGS sequence"/>
</dbReference>
<sequence>MATDRSPRSRRRLRHTLAATALAIPLVALPAVVPAAASAVDDRGYAPGYGYAYGDTGADGSGSYWDGGDYGGYGSYGSGGSYGGYGSYGGDSAGGSGGGWSTYGLPGDGWTQQSTTQTTDTEPASASESRGVVLVDTVLDYGDGAAAGTGLVLSSDGIVATNHHVVEGATKITVTVPGGKSYTARVLGYDSVHDVALLQLEGASGLTTVTTDKAAVSTGEQVTSVGNAEGEGKLVAADGTVTDPSTPITVTEEDGSSARLTGLIEVDADVVSGDSGGALLDADGEVVGMNVAASSGGTDISGYAIPISRVLDIAAQILTGEESGDVEIGYDAALGVQLYDGSTPQVAGVVEGGAAASAGVTAGSTITSFDKTTVSSVDDLTSALAEHEPGDRVALVWTDASGARHSATVTLGRAPVA</sequence>
<dbReference type="InterPro" id="IPR036034">
    <property type="entry name" value="PDZ_sf"/>
</dbReference>
<protein>
    <submittedName>
        <fullName evidence="6">S1C family serine protease</fullName>
        <ecNumber evidence="6">3.4.21.-</ecNumber>
    </submittedName>
</protein>
<evidence type="ECO:0000313" key="7">
    <source>
        <dbReference type="Proteomes" id="UP001556631"/>
    </source>
</evidence>
<evidence type="ECO:0000256" key="2">
    <source>
        <dbReference type="ARBA" id="ARBA00022801"/>
    </source>
</evidence>
<feature type="region of interest" description="Disordered" evidence="3">
    <location>
        <begin position="106"/>
        <end position="129"/>
    </location>
</feature>
<evidence type="ECO:0000313" key="6">
    <source>
        <dbReference type="EMBL" id="MEX0429421.1"/>
    </source>
</evidence>
<feature type="signal peptide" evidence="4">
    <location>
        <begin position="1"/>
        <end position="30"/>
    </location>
</feature>
<keyword evidence="4" id="KW-0732">Signal</keyword>
<organism evidence="6 7">
    <name type="scientific">Nocardioides eburneus</name>
    <dbReference type="NCBI Taxonomy" id="3231482"/>
    <lineage>
        <taxon>Bacteria</taxon>
        <taxon>Bacillati</taxon>
        <taxon>Actinomycetota</taxon>
        <taxon>Actinomycetes</taxon>
        <taxon>Propionibacteriales</taxon>
        <taxon>Nocardioidaceae</taxon>
        <taxon>Nocardioides</taxon>
    </lineage>
</organism>
<dbReference type="InterPro" id="IPR001940">
    <property type="entry name" value="Peptidase_S1C"/>
</dbReference>
<name>A0ABV3T2I7_9ACTN</name>